<reference evidence="2" key="1">
    <citation type="submission" date="2023-07" db="EMBL/GenBank/DDBJ databases">
        <title>draft genome sequence of fig (Ficus carica).</title>
        <authorList>
            <person name="Takahashi T."/>
            <person name="Nishimura K."/>
        </authorList>
    </citation>
    <scope>NUCLEOTIDE SEQUENCE</scope>
</reference>
<accession>A0AA88DN22</accession>
<dbReference type="EMBL" id="BTGU01000077">
    <property type="protein sequence ID" value="GMN58336.1"/>
    <property type="molecule type" value="Genomic_DNA"/>
</dbReference>
<dbReference type="AlphaFoldDB" id="A0AA88DN22"/>
<keyword evidence="3" id="KW-1185">Reference proteome</keyword>
<name>A0AA88DN22_FICCA</name>
<comment type="caution">
    <text evidence="2">The sequence shown here is derived from an EMBL/GenBank/DDBJ whole genome shotgun (WGS) entry which is preliminary data.</text>
</comment>
<feature type="compositionally biased region" description="Basic and acidic residues" evidence="1">
    <location>
        <begin position="26"/>
        <end position="36"/>
    </location>
</feature>
<organism evidence="2 3">
    <name type="scientific">Ficus carica</name>
    <name type="common">Common fig</name>
    <dbReference type="NCBI Taxonomy" id="3494"/>
    <lineage>
        <taxon>Eukaryota</taxon>
        <taxon>Viridiplantae</taxon>
        <taxon>Streptophyta</taxon>
        <taxon>Embryophyta</taxon>
        <taxon>Tracheophyta</taxon>
        <taxon>Spermatophyta</taxon>
        <taxon>Magnoliopsida</taxon>
        <taxon>eudicotyledons</taxon>
        <taxon>Gunneridae</taxon>
        <taxon>Pentapetalae</taxon>
        <taxon>rosids</taxon>
        <taxon>fabids</taxon>
        <taxon>Rosales</taxon>
        <taxon>Moraceae</taxon>
        <taxon>Ficeae</taxon>
        <taxon>Ficus</taxon>
    </lineage>
</organism>
<evidence type="ECO:0000313" key="2">
    <source>
        <dbReference type="EMBL" id="GMN58336.1"/>
    </source>
</evidence>
<protein>
    <submittedName>
        <fullName evidence="2">Uncharacterized protein</fullName>
    </submittedName>
</protein>
<sequence>MVHFMSLNISFGHASSSNPGFSSTGRRKEKESSIRNEKILAEMEMNAQREWTCSSGETHCVKAKSRSGTAINATLQLKVKETRFSTSKGKKHKAAYEALNVNNMTSLLNIVPSLILKKSSQPGNDSGKSDALK</sequence>
<evidence type="ECO:0000256" key="1">
    <source>
        <dbReference type="SAM" id="MobiDB-lite"/>
    </source>
</evidence>
<gene>
    <name evidence="2" type="ORF">TIFTF001_027437</name>
</gene>
<proteinExistence type="predicted"/>
<feature type="region of interest" description="Disordered" evidence="1">
    <location>
        <begin position="16"/>
        <end position="36"/>
    </location>
</feature>
<evidence type="ECO:0000313" key="3">
    <source>
        <dbReference type="Proteomes" id="UP001187192"/>
    </source>
</evidence>
<dbReference type="Proteomes" id="UP001187192">
    <property type="component" value="Unassembled WGS sequence"/>
</dbReference>